<reference evidence="2" key="1">
    <citation type="submission" date="2024-07" db="EMBL/GenBank/DDBJ databases">
        <title>Two chromosome-level genome assemblies of Korean endemic species Abeliophyllum distichum and Forsythia ovata (Oleaceae).</title>
        <authorList>
            <person name="Jang H."/>
        </authorList>
    </citation>
    <scope>NUCLEOTIDE SEQUENCE [LARGE SCALE GENOMIC DNA]</scope>
</reference>
<accession>A0ABD1VZ99</accession>
<comment type="caution">
    <text evidence="1">The sequence shown here is derived from an EMBL/GenBank/DDBJ whole genome shotgun (WGS) entry which is preliminary data.</text>
</comment>
<dbReference type="Proteomes" id="UP001604336">
    <property type="component" value="Unassembled WGS sequence"/>
</dbReference>
<proteinExistence type="predicted"/>
<keyword evidence="2" id="KW-1185">Reference proteome</keyword>
<dbReference type="EMBL" id="JBFOLK010000001">
    <property type="protein sequence ID" value="KAL2542556.1"/>
    <property type="molecule type" value="Genomic_DNA"/>
</dbReference>
<sequence length="235" mass="26275">MANVLSIRGIDISTSEEVAITSTPRLIKDRDSFSVAHVRWTVMDVQSILMEADLVSLKKSYMIVSDIELIFPESNETACLSKKGCTTLHLNMFVAGMRLSLYPFLKGILRAYNLAPTQVAPNGWSQKSGAYALPWYELSNDLFEVIQSIYQKSRTLLPGASEDARQKKVVEDISREANREKVDKANEVEATVGEKEATKVPLTKKRKVGSQLRKNVVKIVDNYVVCNPPPLQQTI</sequence>
<name>A0ABD1VZ99_9LAMI</name>
<evidence type="ECO:0000313" key="2">
    <source>
        <dbReference type="Proteomes" id="UP001604336"/>
    </source>
</evidence>
<gene>
    <name evidence="1" type="ORF">Adt_03534</name>
</gene>
<dbReference type="AlphaFoldDB" id="A0ABD1VZ99"/>
<protein>
    <submittedName>
        <fullName evidence="1">Uncharacterized protein</fullName>
    </submittedName>
</protein>
<organism evidence="1 2">
    <name type="scientific">Abeliophyllum distichum</name>
    <dbReference type="NCBI Taxonomy" id="126358"/>
    <lineage>
        <taxon>Eukaryota</taxon>
        <taxon>Viridiplantae</taxon>
        <taxon>Streptophyta</taxon>
        <taxon>Embryophyta</taxon>
        <taxon>Tracheophyta</taxon>
        <taxon>Spermatophyta</taxon>
        <taxon>Magnoliopsida</taxon>
        <taxon>eudicotyledons</taxon>
        <taxon>Gunneridae</taxon>
        <taxon>Pentapetalae</taxon>
        <taxon>asterids</taxon>
        <taxon>lamiids</taxon>
        <taxon>Lamiales</taxon>
        <taxon>Oleaceae</taxon>
        <taxon>Forsythieae</taxon>
        <taxon>Abeliophyllum</taxon>
    </lineage>
</organism>
<evidence type="ECO:0000313" key="1">
    <source>
        <dbReference type="EMBL" id="KAL2542556.1"/>
    </source>
</evidence>